<organism evidence="3 4">
    <name type="scientific">Limnofasciculus baicalensis BBK-W-15</name>
    <dbReference type="NCBI Taxonomy" id="2699891"/>
    <lineage>
        <taxon>Bacteria</taxon>
        <taxon>Bacillati</taxon>
        <taxon>Cyanobacteriota</taxon>
        <taxon>Cyanophyceae</taxon>
        <taxon>Coleofasciculales</taxon>
        <taxon>Coleofasciculaceae</taxon>
        <taxon>Limnofasciculus</taxon>
        <taxon>Limnofasciculus baicalensis</taxon>
    </lineage>
</organism>
<dbReference type="PANTHER" id="PTHR35797:SF1">
    <property type="entry name" value="PROTEASE"/>
    <property type="match status" value="1"/>
</dbReference>
<protein>
    <submittedName>
        <fullName evidence="3">CPBP family intramembrane metalloprotease</fullName>
    </submittedName>
</protein>
<dbReference type="InterPro" id="IPR042150">
    <property type="entry name" value="MmRce1-like"/>
</dbReference>
<dbReference type="GO" id="GO:0008237">
    <property type="term" value="F:metallopeptidase activity"/>
    <property type="evidence" value="ECO:0007669"/>
    <property type="project" value="UniProtKB-KW"/>
</dbReference>
<feature type="transmembrane region" description="Helical" evidence="1">
    <location>
        <begin position="149"/>
        <end position="168"/>
    </location>
</feature>
<dbReference type="Pfam" id="PF02517">
    <property type="entry name" value="Rce1-like"/>
    <property type="match status" value="1"/>
</dbReference>
<sequence length="267" mass="30599">MKPKKRSLNQIGLFLLYTFSITWLSWLIIIIGNNYFNSLWYGEPLFWIPYLIGGLAPAISSYIIYRQFNQDFGKESFGKFVFGKKIDGKAWLIFGLFTIWRLLMIWVAFGINKPVSILSIIINLPLLILFGGLEELGWRGILQPQLEKIINYLPSILVVGSIWSIWHLPLWFIKGTVQSSFPFGLYLLSGIILTSSFTTLYKYTKNLFLCVLSHAWFNGSIGLALYMGNNGTLQLNLNWKVIVVFSIELIVSVILGIAYHRKKPILC</sequence>
<dbReference type="RefSeq" id="WP_254010210.1">
    <property type="nucleotide sequence ID" value="NZ_JAMZMM010000013.1"/>
</dbReference>
<accession>A0AAE3KKU5</accession>
<proteinExistence type="predicted"/>
<keyword evidence="3" id="KW-0482">Metalloprotease</keyword>
<keyword evidence="1" id="KW-0472">Membrane</keyword>
<evidence type="ECO:0000313" key="3">
    <source>
        <dbReference type="EMBL" id="MCP2727394.1"/>
    </source>
</evidence>
<feature type="transmembrane region" description="Helical" evidence="1">
    <location>
        <begin position="90"/>
        <end position="109"/>
    </location>
</feature>
<feature type="domain" description="CAAX prenyl protease 2/Lysostaphin resistance protein A-like" evidence="2">
    <location>
        <begin position="121"/>
        <end position="219"/>
    </location>
</feature>
<evidence type="ECO:0000259" key="2">
    <source>
        <dbReference type="Pfam" id="PF02517"/>
    </source>
</evidence>
<keyword evidence="3" id="KW-0645">Protease</keyword>
<dbReference type="Proteomes" id="UP001204953">
    <property type="component" value="Unassembled WGS sequence"/>
</dbReference>
<reference evidence="3" key="1">
    <citation type="submission" date="2022-06" db="EMBL/GenBank/DDBJ databases">
        <title>New cyanobacteria of genus Symplocastrum in benthos of Lake Baikal.</title>
        <authorList>
            <person name="Sorokovikova E."/>
            <person name="Tikhonova I."/>
            <person name="Krasnopeev A."/>
            <person name="Evseev P."/>
            <person name="Gladkikh A."/>
            <person name="Belykh O."/>
        </authorList>
    </citation>
    <scope>NUCLEOTIDE SEQUENCE</scope>
    <source>
        <strain evidence="3">BBK-W-15</strain>
    </source>
</reference>
<feature type="transmembrane region" description="Helical" evidence="1">
    <location>
        <begin position="207"/>
        <end position="227"/>
    </location>
</feature>
<evidence type="ECO:0000256" key="1">
    <source>
        <dbReference type="SAM" id="Phobius"/>
    </source>
</evidence>
<comment type="caution">
    <text evidence="3">The sequence shown here is derived from an EMBL/GenBank/DDBJ whole genome shotgun (WGS) entry which is preliminary data.</text>
</comment>
<dbReference type="GO" id="GO:0080120">
    <property type="term" value="P:CAAX-box protein maturation"/>
    <property type="evidence" value="ECO:0007669"/>
    <property type="project" value="UniProtKB-ARBA"/>
</dbReference>
<feature type="transmembrane region" description="Helical" evidence="1">
    <location>
        <begin position="180"/>
        <end position="200"/>
    </location>
</feature>
<dbReference type="PANTHER" id="PTHR35797">
    <property type="entry name" value="PROTEASE-RELATED"/>
    <property type="match status" value="1"/>
</dbReference>
<keyword evidence="3" id="KW-0378">Hydrolase</keyword>
<feature type="transmembrane region" description="Helical" evidence="1">
    <location>
        <begin position="12"/>
        <end position="32"/>
    </location>
</feature>
<keyword evidence="4" id="KW-1185">Reference proteome</keyword>
<dbReference type="GO" id="GO:0004175">
    <property type="term" value="F:endopeptidase activity"/>
    <property type="evidence" value="ECO:0007669"/>
    <property type="project" value="UniProtKB-ARBA"/>
</dbReference>
<dbReference type="EMBL" id="JAMZMM010000013">
    <property type="protein sequence ID" value="MCP2727394.1"/>
    <property type="molecule type" value="Genomic_DNA"/>
</dbReference>
<feature type="transmembrane region" description="Helical" evidence="1">
    <location>
        <begin position="115"/>
        <end position="137"/>
    </location>
</feature>
<evidence type="ECO:0000313" key="4">
    <source>
        <dbReference type="Proteomes" id="UP001204953"/>
    </source>
</evidence>
<dbReference type="InterPro" id="IPR003675">
    <property type="entry name" value="Rce1/LyrA-like_dom"/>
</dbReference>
<feature type="transmembrane region" description="Helical" evidence="1">
    <location>
        <begin position="239"/>
        <end position="259"/>
    </location>
</feature>
<dbReference type="AlphaFoldDB" id="A0AAE3KKU5"/>
<keyword evidence="1" id="KW-1133">Transmembrane helix</keyword>
<gene>
    <name evidence="3" type="ORF">NJ959_02765</name>
</gene>
<name>A0AAE3KKU5_9CYAN</name>
<keyword evidence="1" id="KW-0812">Transmembrane</keyword>
<feature type="transmembrane region" description="Helical" evidence="1">
    <location>
        <begin position="44"/>
        <end position="65"/>
    </location>
</feature>